<keyword evidence="3" id="KW-1185">Reference proteome</keyword>
<accession>A0A840ZKT4</accession>
<dbReference type="InterPro" id="IPR027417">
    <property type="entry name" value="P-loop_NTPase"/>
</dbReference>
<dbReference type="AlphaFoldDB" id="A0A840ZKT4"/>
<organism evidence="2 3">
    <name type="scientific">Methylorubrum rhodinum</name>
    <dbReference type="NCBI Taxonomy" id="29428"/>
    <lineage>
        <taxon>Bacteria</taxon>
        <taxon>Pseudomonadati</taxon>
        <taxon>Pseudomonadota</taxon>
        <taxon>Alphaproteobacteria</taxon>
        <taxon>Hyphomicrobiales</taxon>
        <taxon>Methylobacteriaceae</taxon>
        <taxon>Methylorubrum</taxon>
    </lineage>
</organism>
<dbReference type="SUPFAM" id="SSF52540">
    <property type="entry name" value="P-loop containing nucleoside triphosphate hydrolases"/>
    <property type="match status" value="1"/>
</dbReference>
<dbReference type="RefSeq" id="WP_183571226.1">
    <property type="nucleotide sequence ID" value="NZ_JACHOP010000015.1"/>
</dbReference>
<dbReference type="NCBIfam" id="NF010443">
    <property type="entry name" value="PRK13869.1"/>
    <property type="match status" value="1"/>
</dbReference>
<feature type="domain" description="AAA" evidence="1">
    <location>
        <begin position="122"/>
        <end position="303"/>
    </location>
</feature>
<gene>
    <name evidence="2" type="ORF">HNR00_003352</name>
</gene>
<dbReference type="PANTHER" id="PTHR13696:SF52">
    <property type="entry name" value="PARA FAMILY PROTEIN CT_582"/>
    <property type="match status" value="1"/>
</dbReference>
<dbReference type="Proteomes" id="UP000583454">
    <property type="component" value="Unassembled WGS sequence"/>
</dbReference>
<dbReference type="InterPro" id="IPR025669">
    <property type="entry name" value="AAA_dom"/>
</dbReference>
<comment type="caution">
    <text evidence="2">The sequence shown here is derived from an EMBL/GenBank/DDBJ whole genome shotgun (WGS) entry which is preliminary data.</text>
</comment>
<evidence type="ECO:0000259" key="1">
    <source>
        <dbReference type="Pfam" id="PF13614"/>
    </source>
</evidence>
<evidence type="ECO:0000313" key="3">
    <source>
        <dbReference type="Proteomes" id="UP000583454"/>
    </source>
</evidence>
<sequence length="408" mass="45096">MAKRGENRVEERGRAALPSFDTVIAGHAQALSEQLNTMRMRLFPPSAEKQLRRFPTGEAARLIGITDAYLRQVTLAADGLEPEKGPAGRRLFTLEQINDLRRHLSRSKPSYLPHRTGAEHLQVIAVTNFKGGSGKTTTAVHLAQYLALQGYRVLAVDLDPQASLSALFGYQPEFDVGENETLYGAIRYDDEQRPLADIVRSTYFTGIDLIPGNLELMEFEHETPRVLLERRRPSDGMFFARIANALSTVEAAYDVAIIDCPPQLGYLTLGALCAATAVLITIHPQMLDIASMSQFLQMTSNLLEVVREAGGNLEYDFLRYLVTRYEPNDGPQAQVVGLLRSLFGDEVLTHAMLKSTAISDAGLTKQTLYEVGREQFTRQTYDRALEALDAVNGEVAGQIARAWGRGPA</sequence>
<dbReference type="EMBL" id="JACHOP010000015">
    <property type="protein sequence ID" value="MBB5758629.1"/>
    <property type="molecule type" value="Genomic_DNA"/>
</dbReference>
<dbReference type="InterPro" id="IPR017818">
    <property type="entry name" value="Plasmid_partition_RepA"/>
</dbReference>
<reference evidence="2 3" key="1">
    <citation type="submission" date="2020-08" db="EMBL/GenBank/DDBJ databases">
        <title>Genomic Encyclopedia of Type Strains, Phase IV (KMG-IV): sequencing the most valuable type-strain genomes for metagenomic binning, comparative biology and taxonomic classification.</title>
        <authorList>
            <person name="Goeker M."/>
        </authorList>
    </citation>
    <scope>NUCLEOTIDE SEQUENCE [LARGE SCALE GENOMIC DNA]</scope>
    <source>
        <strain evidence="2 3">DSM 2163</strain>
    </source>
</reference>
<proteinExistence type="predicted"/>
<dbReference type="NCBIfam" id="TIGR03453">
    <property type="entry name" value="partition_RepA"/>
    <property type="match status" value="1"/>
</dbReference>
<dbReference type="CDD" id="cd02042">
    <property type="entry name" value="ParAB_family"/>
    <property type="match status" value="1"/>
</dbReference>
<dbReference type="Gene3D" id="3.40.50.300">
    <property type="entry name" value="P-loop containing nucleotide triphosphate hydrolases"/>
    <property type="match status" value="1"/>
</dbReference>
<name>A0A840ZKT4_9HYPH</name>
<dbReference type="InterPro" id="IPR050678">
    <property type="entry name" value="DNA_Partitioning_ATPase"/>
</dbReference>
<dbReference type="Pfam" id="PF13614">
    <property type="entry name" value="AAA_31"/>
    <property type="match status" value="1"/>
</dbReference>
<evidence type="ECO:0000313" key="2">
    <source>
        <dbReference type="EMBL" id="MBB5758629.1"/>
    </source>
</evidence>
<dbReference type="PANTHER" id="PTHR13696">
    <property type="entry name" value="P-LOOP CONTAINING NUCLEOSIDE TRIPHOSPHATE HYDROLASE"/>
    <property type="match status" value="1"/>
</dbReference>
<protein>
    <submittedName>
        <fullName evidence="2">Chromosome partitioning protein</fullName>
    </submittedName>
</protein>